<dbReference type="RefSeq" id="WP_214658980.1">
    <property type="nucleotide sequence ID" value="NZ_CP017634.1"/>
</dbReference>
<feature type="domain" description="Copper amine oxidase-like N-terminal" evidence="4">
    <location>
        <begin position="50"/>
        <end position="157"/>
    </location>
</feature>
<dbReference type="Pfam" id="PF12799">
    <property type="entry name" value="LRR_4"/>
    <property type="match status" value="2"/>
</dbReference>
<dbReference type="Gene3D" id="3.80.10.10">
    <property type="entry name" value="Ribonuclease Inhibitor"/>
    <property type="match status" value="1"/>
</dbReference>
<keyword evidence="3" id="KW-0732">Signal</keyword>
<dbReference type="SUPFAM" id="SSF52058">
    <property type="entry name" value="L domain-like"/>
    <property type="match status" value="1"/>
</dbReference>
<dbReference type="InterPro" id="IPR003591">
    <property type="entry name" value="Leu-rich_rpt_typical-subtyp"/>
</dbReference>
<dbReference type="InterPro" id="IPR025875">
    <property type="entry name" value="Leu-rich_rpt_4"/>
</dbReference>
<dbReference type="InterPro" id="IPR001611">
    <property type="entry name" value="Leu-rich_rpt"/>
</dbReference>
<dbReference type="PROSITE" id="PS51450">
    <property type="entry name" value="LRR"/>
    <property type="match status" value="5"/>
</dbReference>
<protein>
    <recommendedName>
        <fullName evidence="4">Copper amine oxidase-like N-terminal domain-containing protein</fullName>
    </recommendedName>
</protein>
<organism evidence="5 6">
    <name type="scientific">Formimonas warabiya</name>
    <dbReference type="NCBI Taxonomy" id="1761012"/>
    <lineage>
        <taxon>Bacteria</taxon>
        <taxon>Bacillati</taxon>
        <taxon>Bacillota</taxon>
        <taxon>Clostridia</taxon>
        <taxon>Eubacteriales</taxon>
        <taxon>Peptococcaceae</taxon>
        <taxon>Candidatus Formimonas</taxon>
    </lineage>
</organism>
<evidence type="ECO:0000256" key="1">
    <source>
        <dbReference type="ARBA" id="ARBA00022614"/>
    </source>
</evidence>
<dbReference type="PANTHER" id="PTHR46652:SF3">
    <property type="entry name" value="LEUCINE-RICH REPEAT-CONTAINING PROTEIN 9"/>
    <property type="match status" value="1"/>
</dbReference>
<dbReference type="EMBL" id="CP017634">
    <property type="protein sequence ID" value="ATW28230.1"/>
    <property type="molecule type" value="Genomic_DNA"/>
</dbReference>
<dbReference type="InterPro" id="IPR050836">
    <property type="entry name" value="SDS22/Internalin_LRR"/>
</dbReference>
<evidence type="ECO:0000256" key="2">
    <source>
        <dbReference type="ARBA" id="ARBA00022737"/>
    </source>
</evidence>
<accession>A0A3G1L0P0</accession>
<dbReference type="AlphaFoldDB" id="A0A3G1L0P0"/>
<gene>
    <name evidence="5" type="ORF">DCMF_28830</name>
</gene>
<keyword evidence="2" id="KW-0677">Repeat</keyword>
<evidence type="ECO:0000256" key="3">
    <source>
        <dbReference type="SAM" id="SignalP"/>
    </source>
</evidence>
<proteinExistence type="predicted"/>
<evidence type="ECO:0000313" key="5">
    <source>
        <dbReference type="EMBL" id="ATW28230.1"/>
    </source>
</evidence>
<dbReference type="Pfam" id="PF07833">
    <property type="entry name" value="Cu_amine_oxidN1"/>
    <property type="match status" value="1"/>
</dbReference>
<reference evidence="5 6" key="1">
    <citation type="submission" date="2016-10" db="EMBL/GenBank/DDBJ databases">
        <title>Complete Genome Sequence of Peptococcaceae strain DCMF.</title>
        <authorList>
            <person name="Edwards R.J."/>
            <person name="Holland S.I."/>
            <person name="Deshpande N.P."/>
            <person name="Wong Y.K."/>
            <person name="Ertan H."/>
            <person name="Manefield M."/>
            <person name="Russell T.L."/>
            <person name="Lee M.J."/>
        </authorList>
    </citation>
    <scope>NUCLEOTIDE SEQUENCE [LARGE SCALE GENOMIC DNA]</scope>
    <source>
        <strain evidence="5 6">DCMF</strain>
    </source>
</reference>
<sequence>MKHLLKLAIVLIIAITFSGSGFADENWNFKVSLIKHQLVIKPGSPDAWYDGKPFATTPAMLKDNRLYLPLRLMRELSQVTWNTKDNYVDVTVPEQKSYLRYQVNKPFVSFMNEEGIAVYQIPVPAPFIKNGIFYIPVKSLDQALGTNLSYTDNKLTISWDIPVIDQPHIPAQVEDDAQTLIALYEVGLDVPSVIQGENSWLSPSWDSSEKQELSIEGKKFFQQKLTLPLKPGDNPFYLWVRKGNFQREEPFVIRREVRDGEIVPISYGSGSPINQSSRENFEITEPKSGYVRLALPGTLNFKGYLKGTSFGDNIFRLIITKLDGYMYRQYDQIQIPVVKGQLSAQVNLPDPGAYLLEVISPQYIPTTEQGTVGTKWAEIKVEVGDRADGAFSARLAGTGIGLKDLNDLIIIDGHFLDLNQDGRKDEIYFVANPYDENDDYFSAPGYLIYATSAQEKFRYIKLDFPPIDLHKGNINIQYGDIDQDSVPEIFYSVDYPQPEYVTRWPHMLQYHRETGEFSDFDITSEYDMIADWGVEDNHISGEAELWLDIKRELYDNEGIRRYFHLYQGRLIKRENYFRLVNPSLSHEHDPIITFSDRNLEEVVRKEIDQEKGPIYQSELKGITYLSAPGKMISNLKGLESLVDLRELNLSQNSIHDLGPLKNLVNLEELYLSGNEIQDLSPLQELQKLRVLHLADCGMRNIETLGGMPNLFHLDLSHNSLTDIGPLAKLRTLQGLSLENNQIEQVKALAQLTSLLSLGLQDNRISDVSPLKGLANLEWFGVQGNEVSDLSILSTLKGTYIY</sequence>
<feature type="chain" id="PRO_5018144237" description="Copper amine oxidase-like N-terminal domain-containing protein" evidence="3">
    <location>
        <begin position="24"/>
        <end position="801"/>
    </location>
</feature>
<evidence type="ECO:0000313" key="6">
    <source>
        <dbReference type="Proteomes" id="UP000323521"/>
    </source>
</evidence>
<keyword evidence="6" id="KW-1185">Reference proteome</keyword>
<feature type="signal peptide" evidence="3">
    <location>
        <begin position="1"/>
        <end position="23"/>
    </location>
</feature>
<dbReference type="Proteomes" id="UP000323521">
    <property type="component" value="Chromosome"/>
</dbReference>
<evidence type="ECO:0000259" key="4">
    <source>
        <dbReference type="Pfam" id="PF07833"/>
    </source>
</evidence>
<dbReference type="SMART" id="SM00369">
    <property type="entry name" value="LRR_TYP"/>
    <property type="match status" value="5"/>
</dbReference>
<keyword evidence="1" id="KW-0433">Leucine-rich repeat</keyword>
<name>A0A3G1L0P0_FORW1</name>
<dbReference type="InterPro" id="IPR012854">
    <property type="entry name" value="Cu_amine_oxidase-like_N"/>
</dbReference>
<dbReference type="SMART" id="SM00365">
    <property type="entry name" value="LRR_SD22"/>
    <property type="match status" value="6"/>
</dbReference>
<dbReference type="PANTHER" id="PTHR46652">
    <property type="entry name" value="LEUCINE-RICH REPEAT AND IQ DOMAIN-CONTAINING PROTEIN 1-RELATED"/>
    <property type="match status" value="1"/>
</dbReference>
<dbReference type="KEGG" id="fwa:DCMF_28830"/>
<dbReference type="InterPro" id="IPR032675">
    <property type="entry name" value="LRR_dom_sf"/>
</dbReference>